<organism evidence="6 7">
    <name type="scientific">Methylorubrum rhodesianum</name>
    <dbReference type="NCBI Taxonomy" id="29427"/>
    <lineage>
        <taxon>Bacteria</taxon>
        <taxon>Pseudomonadati</taxon>
        <taxon>Pseudomonadota</taxon>
        <taxon>Alphaproteobacteria</taxon>
        <taxon>Hyphomicrobiales</taxon>
        <taxon>Methylobacteriaceae</taxon>
        <taxon>Methylorubrum</taxon>
    </lineage>
</organism>
<dbReference type="InterPro" id="IPR014710">
    <property type="entry name" value="RmlC-like_jellyroll"/>
</dbReference>
<evidence type="ECO:0000256" key="2">
    <source>
        <dbReference type="ARBA" id="ARBA00023125"/>
    </source>
</evidence>
<dbReference type="EMBL" id="JAQYXL010000001">
    <property type="protein sequence ID" value="MEN3228544.1"/>
    <property type="molecule type" value="Genomic_DNA"/>
</dbReference>
<gene>
    <name evidence="6" type="ORF">PUR21_13020</name>
</gene>
<keyword evidence="3" id="KW-0804">Transcription</keyword>
<reference evidence="6 7" key="1">
    <citation type="journal article" date="2023" name="PLoS ONE">
        <title>Complete genome assembly of Hawai'i environmental nontuberculous mycobacteria reveals unexpected co-isolation with methylobacteria.</title>
        <authorList>
            <person name="Hendrix J."/>
            <person name="Epperson L.E."/>
            <person name="Tong E.I."/>
            <person name="Chan Y.L."/>
            <person name="Hasan N.A."/>
            <person name="Dawrs S.N."/>
            <person name="Norton G.J."/>
            <person name="Virdi R."/>
            <person name="Crooks J.L."/>
            <person name="Chan E.D."/>
            <person name="Honda J.R."/>
            <person name="Strong M."/>
        </authorList>
    </citation>
    <scope>NUCLEOTIDE SEQUENCE [LARGE SCALE GENOMIC DNA]</scope>
    <source>
        <strain evidence="6 7">NJH_HI01</strain>
    </source>
</reference>
<evidence type="ECO:0000313" key="6">
    <source>
        <dbReference type="EMBL" id="MEN3228544.1"/>
    </source>
</evidence>
<keyword evidence="7" id="KW-1185">Reference proteome</keyword>
<keyword evidence="1" id="KW-0805">Transcription regulation</keyword>
<dbReference type="InterPro" id="IPR000595">
    <property type="entry name" value="cNMP-bd_dom"/>
</dbReference>
<dbReference type="InterPro" id="IPR012318">
    <property type="entry name" value="HTH_CRP"/>
</dbReference>
<dbReference type="SUPFAM" id="SSF51206">
    <property type="entry name" value="cAMP-binding domain-like"/>
    <property type="match status" value="1"/>
</dbReference>
<keyword evidence="2" id="KW-0238">DNA-binding</keyword>
<evidence type="ECO:0000256" key="3">
    <source>
        <dbReference type="ARBA" id="ARBA00023163"/>
    </source>
</evidence>
<dbReference type="InterPro" id="IPR036390">
    <property type="entry name" value="WH_DNA-bd_sf"/>
</dbReference>
<dbReference type="PROSITE" id="PS50042">
    <property type="entry name" value="CNMP_BINDING_3"/>
    <property type="match status" value="1"/>
</dbReference>
<dbReference type="SUPFAM" id="SSF46785">
    <property type="entry name" value="Winged helix' DNA-binding domain"/>
    <property type="match status" value="1"/>
</dbReference>
<sequence>MGVSSPRNRLLQTLPPEELEDLMPRFERVQVQKGDILWSVGDLLDSVYFPEAGLSSNVAVTSEGRRIEVGCFGDEGMISTASVLNVDRAPHELLVQVGGPWLRIGVGPFRDALRSSPALHDLMLRYTHTVMMTVSQTAMSNGAHSVEERLARWILMAHDRLEGDELSLTHDFLSIMLATQRSTVTLAIQALEGYGAIQARRALIIVRDRDMLCDLAGNSYGPAEAEYERQIGPFRKGMRPTASASSG</sequence>
<dbReference type="PROSITE" id="PS51063">
    <property type="entry name" value="HTH_CRP_2"/>
    <property type="match status" value="1"/>
</dbReference>
<evidence type="ECO:0000259" key="4">
    <source>
        <dbReference type="PROSITE" id="PS50042"/>
    </source>
</evidence>
<feature type="domain" description="HTH crp-type" evidence="5">
    <location>
        <begin position="144"/>
        <end position="210"/>
    </location>
</feature>
<dbReference type="Pfam" id="PF13545">
    <property type="entry name" value="HTH_Crp_2"/>
    <property type="match status" value="1"/>
</dbReference>
<proteinExistence type="predicted"/>
<evidence type="ECO:0000256" key="1">
    <source>
        <dbReference type="ARBA" id="ARBA00023015"/>
    </source>
</evidence>
<dbReference type="InterPro" id="IPR036388">
    <property type="entry name" value="WH-like_DNA-bd_sf"/>
</dbReference>
<dbReference type="Gene3D" id="1.10.10.10">
    <property type="entry name" value="Winged helix-like DNA-binding domain superfamily/Winged helix DNA-binding domain"/>
    <property type="match status" value="1"/>
</dbReference>
<protein>
    <submittedName>
        <fullName evidence="6">Crp/Fnr family transcriptional regulator</fullName>
    </submittedName>
</protein>
<dbReference type="InterPro" id="IPR018490">
    <property type="entry name" value="cNMP-bd_dom_sf"/>
</dbReference>
<dbReference type="Gene3D" id="2.60.120.10">
    <property type="entry name" value="Jelly Rolls"/>
    <property type="match status" value="1"/>
</dbReference>
<dbReference type="RefSeq" id="WP_183669914.1">
    <property type="nucleotide sequence ID" value="NZ_JACHOS010000018.1"/>
</dbReference>
<evidence type="ECO:0000313" key="7">
    <source>
        <dbReference type="Proteomes" id="UP001404845"/>
    </source>
</evidence>
<comment type="caution">
    <text evidence="6">The sequence shown here is derived from an EMBL/GenBank/DDBJ whole genome shotgun (WGS) entry which is preliminary data.</text>
</comment>
<dbReference type="SMART" id="SM00100">
    <property type="entry name" value="cNMP"/>
    <property type="match status" value="1"/>
</dbReference>
<evidence type="ECO:0000259" key="5">
    <source>
        <dbReference type="PROSITE" id="PS51063"/>
    </source>
</evidence>
<dbReference type="Proteomes" id="UP001404845">
    <property type="component" value="Unassembled WGS sequence"/>
</dbReference>
<feature type="domain" description="Cyclic nucleotide-binding" evidence="4">
    <location>
        <begin position="10"/>
        <end position="53"/>
    </location>
</feature>
<accession>A0ABU9ZAW4</accession>
<dbReference type="CDD" id="cd00038">
    <property type="entry name" value="CAP_ED"/>
    <property type="match status" value="1"/>
</dbReference>
<name>A0ABU9ZAW4_9HYPH</name>